<dbReference type="OrthoDB" id="9815894at2"/>
<evidence type="ECO:0000256" key="1">
    <source>
        <dbReference type="ARBA" id="ARBA00022679"/>
    </source>
</evidence>
<sequence length="337" mass="38827">MHQRMGVEPDSGGPVFVVGMNGSGTTMLSDCLDNSTELYVFPFETVTIPLFIKKLHRFGPLDDAENLKRLFLAFKKTSAFRRPILKESSRFEDVREPTFFGVIDAVYRTLATTHKDTCRWLEKSPMNVQFMGEIAEHVPGAKFVHIYRDGRDVALSNARRFHHDLESTMYRWVQVVRIGRRDGAKLGPDRYFELSYEALTEDPEHWMRGVSAFIGIPYSDALLRSAMPWMSGPKRNPVAEKVGGISRNSGKWRSEIPAAKLVALERLGGRLLSDLGYQTDFPLSEQPPGDWKRAFWEAKDYFLRARVAVLRGHLLARPGRTLYRWVERVRYRWNQKI</sequence>
<protein>
    <submittedName>
        <fullName evidence="2">Sulfotransferase</fullName>
    </submittedName>
</protein>
<gene>
    <name evidence="2" type="ORF">ThimaDRAFT_1949</name>
</gene>
<dbReference type="AlphaFoldDB" id="F9UAR3"/>
<name>F9UAR3_9GAMM</name>
<dbReference type="PANTHER" id="PTHR12788:SF10">
    <property type="entry name" value="PROTEIN-TYROSINE SULFOTRANSFERASE"/>
    <property type="match status" value="1"/>
</dbReference>
<dbReference type="STRING" id="768671.ThimaDRAFT_1949"/>
<dbReference type="Gene3D" id="3.40.50.300">
    <property type="entry name" value="P-loop containing nucleotide triphosphate hydrolases"/>
    <property type="match status" value="1"/>
</dbReference>
<evidence type="ECO:0000313" key="3">
    <source>
        <dbReference type="Proteomes" id="UP000005459"/>
    </source>
</evidence>
<keyword evidence="3" id="KW-1185">Reference proteome</keyword>
<dbReference type="InterPro" id="IPR026634">
    <property type="entry name" value="TPST-like"/>
</dbReference>
<accession>F9UAR3</accession>
<dbReference type="eggNOG" id="COG0615">
    <property type="taxonomic scope" value="Bacteria"/>
</dbReference>
<dbReference type="Proteomes" id="UP000005459">
    <property type="component" value="Unassembled WGS sequence"/>
</dbReference>
<dbReference type="EMBL" id="AFWV01000006">
    <property type="protein sequence ID" value="EGV18531.1"/>
    <property type="molecule type" value="Genomic_DNA"/>
</dbReference>
<dbReference type="GO" id="GO:0008476">
    <property type="term" value="F:protein-tyrosine sulfotransferase activity"/>
    <property type="evidence" value="ECO:0007669"/>
    <property type="project" value="InterPro"/>
</dbReference>
<dbReference type="Pfam" id="PF13469">
    <property type="entry name" value="Sulfotransfer_3"/>
    <property type="match status" value="1"/>
</dbReference>
<evidence type="ECO:0000313" key="2">
    <source>
        <dbReference type="EMBL" id="EGV18531.1"/>
    </source>
</evidence>
<reference evidence="2 3" key="1">
    <citation type="submission" date="2011-06" db="EMBL/GenBank/DDBJ databases">
        <title>The draft genome of Thiocapsa marina 5811.</title>
        <authorList>
            <consortium name="US DOE Joint Genome Institute (JGI-PGF)"/>
            <person name="Lucas S."/>
            <person name="Han J."/>
            <person name="Cheng J.-F."/>
            <person name="Goodwin L."/>
            <person name="Pitluck S."/>
            <person name="Peters L."/>
            <person name="Land M.L."/>
            <person name="Hauser L."/>
            <person name="Vogl K."/>
            <person name="Liu Z."/>
            <person name="Imhoff J."/>
            <person name="Thiel V."/>
            <person name="Frigaard N.-U."/>
            <person name="Bryant D."/>
            <person name="Woyke T.J."/>
        </authorList>
    </citation>
    <scope>NUCLEOTIDE SEQUENCE [LARGE SCALE GENOMIC DNA]</scope>
    <source>
        <strain evidence="2 3">5811</strain>
    </source>
</reference>
<dbReference type="InterPro" id="IPR027417">
    <property type="entry name" value="P-loop_NTPase"/>
</dbReference>
<keyword evidence="1 2" id="KW-0808">Transferase</keyword>
<dbReference type="PANTHER" id="PTHR12788">
    <property type="entry name" value="PROTEIN-TYROSINE SULFOTRANSFERASE 2"/>
    <property type="match status" value="1"/>
</dbReference>
<organism evidence="2 3">
    <name type="scientific">Thiocapsa marina 5811</name>
    <dbReference type="NCBI Taxonomy" id="768671"/>
    <lineage>
        <taxon>Bacteria</taxon>
        <taxon>Pseudomonadati</taxon>
        <taxon>Pseudomonadota</taxon>
        <taxon>Gammaproteobacteria</taxon>
        <taxon>Chromatiales</taxon>
        <taxon>Chromatiaceae</taxon>
        <taxon>Thiocapsa</taxon>
    </lineage>
</organism>
<dbReference type="RefSeq" id="WP_007192825.1">
    <property type="nucleotide sequence ID" value="NZ_AFWV01000006.1"/>
</dbReference>
<proteinExistence type="predicted"/>
<dbReference type="SUPFAM" id="SSF52540">
    <property type="entry name" value="P-loop containing nucleoside triphosphate hydrolases"/>
    <property type="match status" value="1"/>
</dbReference>